<reference evidence="13" key="3">
    <citation type="submission" date="2023-05" db="EMBL/GenBank/DDBJ databases">
        <authorList>
            <person name="Smith C.H."/>
        </authorList>
    </citation>
    <scope>NUCLEOTIDE SEQUENCE</scope>
    <source>
        <strain evidence="13">CHS0354</strain>
        <tissue evidence="13">Mantle</tissue>
    </source>
</reference>
<dbReference type="AlphaFoldDB" id="A0AAE0VKY2"/>
<feature type="transmembrane region" description="Helical" evidence="12">
    <location>
        <begin position="241"/>
        <end position="259"/>
    </location>
</feature>
<dbReference type="GO" id="GO:0005886">
    <property type="term" value="C:plasma membrane"/>
    <property type="evidence" value="ECO:0007669"/>
    <property type="project" value="UniProtKB-SubCell"/>
</dbReference>
<feature type="transmembrane region" description="Helical" evidence="12">
    <location>
        <begin position="14"/>
        <end position="33"/>
    </location>
</feature>
<dbReference type="Pfam" id="PF00474">
    <property type="entry name" value="SSF"/>
    <property type="match status" value="1"/>
</dbReference>
<evidence type="ECO:0008006" key="15">
    <source>
        <dbReference type="Google" id="ProtNLM"/>
    </source>
</evidence>
<feature type="transmembrane region" description="Helical" evidence="12">
    <location>
        <begin position="160"/>
        <end position="179"/>
    </location>
</feature>
<dbReference type="PANTHER" id="PTHR42985">
    <property type="entry name" value="SODIUM-COUPLED MONOCARBOXYLATE TRANSPORTER"/>
    <property type="match status" value="1"/>
</dbReference>
<reference evidence="13" key="2">
    <citation type="journal article" date="2021" name="Genome Biol. Evol.">
        <title>Developing a high-quality reference genome for a parasitic bivalve with doubly uniparental inheritance (Bivalvia: Unionida).</title>
        <authorList>
            <person name="Smith C.H."/>
        </authorList>
    </citation>
    <scope>NUCLEOTIDE SEQUENCE</scope>
    <source>
        <strain evidence="13">CHS0354</strain>
        <tissue evidence="13">Mantle</tissue>
    </source>
</reference>
<protein>
    <recommendedName>
        <fullName evidence="15">Sodium-coupled monocarboxylate transporter 1</fullName>
    </recommendedName>
</protein>
<accession>A0AAE0VKY2</accession>
<evidence type="ECO:0000256" key="11">
    <source>
        <dbReference type="RuleBase" id="RU362091"/>
    </source>
</evidence>
<name>A0AAE0VKY2_9BIVA</name>
<feature type="transmembrane region" description="Helical" evidence="12">
    <location>
        <begin position="129"/>
        <end position="148"/>
    </location>
</feature>
<keyword evidence="7" id="KW-0915">Sodium</keyword>
<evidence type="ECO:0000313" key="14">
    <source>
        <dbReference type="Proteomes" id="UP001195483"/>
    </source>
</evidence>
<keyword evidence="4" id="KW-1003">Cell membrane</keyword>
<comment type="similarity">
    <text evidence="2 11">Belongs to the sodium:solute symporter (SSF) (TC 2.A.21) family.</text>
</comment>
<evidence type="ECO:0000256" key="4">
    <source>
        <dbReference type="ARBA" id="ARBA00022475"/>
    </source>
</evidence>
<dbReference type="EMBL" id="JAEAOA010000612">
    <property type="protein sequence ID" value="KAK3580515.1"/>
    <property type="molecule type" value="Genomic_DNA"/>
</dbReference>
<evidence type="ECO:0000256" key="8">
    <source>
        <dbReference type="ARBA" id="ARBA00023065"/>
    </source>
</evidence>
<evidence type="ECO:0000256" key="9">
    <source>
        <dbReference type="ARBA" id="ARBA00023136"/>
    </source>
</evidence>
<sequence>MADATVRQFEAWDWVLFALILGISAAIGIYYAFIGRKNQTTGEFLMGNRNMKLIPVAVSILVSFMSAILILGTPAEMYTEGTQYFIYLFGMIIAVILAALIFVPLLYPLKLTSSFEYLEKRFKSKAAKLTGTILMIIQQILYMGIASFAPSTALEAVTGFPTWATIITVGLVSTFYTFLGGMKAVVWTDFFQSLVMIAGLLAIAIQGAIRAGGLEKVWQINYDWGRIQFFDFNPDPTQRHSFWSLIVGASVGWMSTYGVNQASVQRYSALSTLYKAKSAVLLNIIGVIILVTVTCLAGIVMFAYYATKGCDPWKGGIVANPNQLIPHFVMEILGYPGLPGLFISCLFSGALSTMSSCLNALSAVTWEDILKPFVGNRSESYKTWVTRILVLVYGAAGVGFAFMAQTLGGTVLQASLSFTGAASGPVLGIFLLAGVFPWANWIGCVSGGLIGLALPLWISFGAYSLPAGKTHLLFPTQNCNLTASAMATTLATTTNLTASTVATTSATTTAAAYYQLSTVEYLYTVSYLWYPSIGVATAVVVGLIVSFATGPMSIDDVDPKYLIPLFDRIFCCLPARFRRTLRCNLEFENPEDIKAEEKDHQIIIEPRSIPQEKQKVYENESYEEIPPPPYTPTTNGELIAMKESNSINCEQQNTPSECIHSIRL</sequence>
<evidence type="ECO:0000256" key="2">
    <source>
        <dbReference type="ARBA" id="ARBA00006434"/>
    </source>
</evidence>
<dbReference type="PROSITE" id="PS50283">
    <property type="entry name" value="NA_SOLUT_SYMP_3"/>
    <property type="match status" value="1"/>
</dbReference>
<dbReference type="GO" id="GO:0006814">
    <property type="term" value="P:sodium ion transport"/>
    <property type="evidence" value="ECO:0007669"/>
    <property type="project" value="UniProtKB-KW"/>
</dbReference>
<keyword evidence="14" id="KW-1185">Reference proteome</keyword>
<evidence type="ECO:0000256" key="6">
    <source>
        <dbReference type="ARBA" id="ARBA00022989"/>
    </source>
</evidence>
<dbReference type="InterPro" id="IPR038377">
    <property type="entry name" value="Na/Glc_symporter_sf"/>
</dbReference>
<dbReference type="PANTHER" id="PTHR42985:SF40">
    <property type="entry name" value="LD47995P-RELATED"/>
    <property type="match status" value="1"/>
</dbReference>
<comment type="subcellular location">
    <subcellularLocation>
        <location evidence="1">Cell membrane</location>
        <topology evidence="1">Multi-pass membrane protein</topology>
    </subcellularLocation>
</comment>
<dbReference type="Proteomes" id="UP001195483">
    <property type="component" value="Unassembled WGS sequence"/>
</dbReference>
<keyword evidence="5 12" id="KW-0812">Transmembrane</keyword>
<feature type="transmembrane region" description="Helical" evidence="12">
    <location>
        <begin position="527"/>
        <end position="550"/>
    </location>
</feature>
<evidence type="ECO:0000256" key="7">
    <source>
        <dbReference type="ARBA" id="ARBA00023053"/>
    </source>
</evidence>
<keyword evidence="10" id="KW-0739">Sodium transport</keyword>
<keyword evidence="8" id="KW-0406">Ion transport</keyword>
<dbReference type="InterPro" id="IPR001734">
    <property type="entry name" value="Na/solute_symporter"/>
</dbReference>
<evidence type="ECO:0000256" key="12">
    <source>
        <dbReference type="SAM" id="Phobius"/>
    </source>
</evidence>
<evidence type="ECO:0000256" key="5">
    <source>
        <dbReference type="ARBA" id="ARBA00022692"/>
    </source>
</evidence>
<dbReference type="Gene3D" id="1.20.1730.10">
    <property type="entry name" value="Sodium/glucose cotransporter"/>
    <property type="match status" value="1"/>
</dbReference>
<keyword evidence="6 12" id="KW-1133">Transmembrane helix</keyword>
<proteinExistence type="inferred from homology"/>
<feature type="transmembrane region" description="Helical" evidence="12">
    <location>
        <begin position="384"/>
        <end position="404"/>
    </location>
</feature>
<comment type="caution">
    <text evidence="13">The sequence shown here is derived from an EMBL/GenBank/DDBJ whole genome shotgun (WGS) entry which is preliminary data.</text>
</comment>
<dbReference type="GO" id="GO:0015293">
    <property type="term" value="F:symporter activity"/>
    <property type="evidence" value="ECO:0007669"/>
    <property type="project" value="TreeGrafter"/>
</dbReference>
<feature type="transmembrane region" description="Helical" evidence="12">
    <location>
        <begin position="443"/>
        <end position="465"/>
    </location>
</feature>
<evidence type="ECO:0000256" key="3">
    <source>
        <dbReference type="ARBA" id="ARBA00022448"/>
    </source>
</evidence>
<organism evidence="13 14">
    <name type="scientific">Potamilus streckersoni</name>
    <dbReference type="NCBI Taxonomy" id="2493646"/>
    <lineage>
        <taxon>Eukaryota</taxon>
        <taxon>Metazoa</taxon>
        <taxon>Spiralia</taxon>
        <taxon>Lophotrochozoa</taxon>
        <taxon>Mollusca</taxon>
        <taxon>Bivalvia</taxon>
        <taxon>Autobranchia</taxon>
        <taxon>Heteroconchia</taxon>
        <taxon>Palaeoheterodonta</taxon>
        <taxon>Unionida</taxon>
        <taxon>Unionoidea</taxon>
        <taxon>Unionidae</taxon>
        <taxon>Ambleminae</taxon>
        <taxon>Lampsilini</taxon>
        <taxon>Potamilus</taxon>
    </lineage>
</organism>
<dbReference type="CDD" id="cd11492">
    <property type="entry name" value="SLC5sbd_NIS-SMVT"/>
    <property type="match status" value="1"/>
</dbReference>
<evidence type="ECO:0000313" key="13">
    <source>
        <dbReference type="EMBL" id="KAK3580515.1"/>
    </source>
</evidence>
<evidence type="ECO:0000256" key="10">
    <source>
        <dbReference type="ARBA" id="ARBA00023201"/>
    </source>
</evidence>
<evidence type="ECO:0000256" key="1">
    <source>
        <dbReference type="ARBA" id="ARBA00004651"/>
    </source>
</evidence>
<feature type="transmembrane region" description="Helical" evidence="12">
    <location>
        <begin position="84"/>
        <end position="109"/>
    </location>
</feature>
<feature type="transmembrane region" description="Helical" evidence="12">
    <location>
        <begin position="416"/>
        <end position="436"/>
    </location>
</feature>
<dbReference type="InterPro" id="IPR051163">
    <property type="entry name" value="Sodium:Solute_Symporter_SSF"/>
</dbReference>
<dbReference type="NCBIfam" id="TIGR00813">
    <property type="entry name" value="sss"/>
    <property type="match status" value="1"/>
</dbReference>
<feature type="transmembrane region" description="Helical" evidence="12">
    <location>
        <begin position="53"/>
        <end position="72"/>
    </location>
</feature>
<gene>
    <name evidence="13" type="ORF">CHS0354_009467</name>
</gene>
<keyword evidence="9 12" id="KW-0472">Membrane</keyword>
<feature type="transmembrane region" description="Helical" evidence="12">
    <location>
        <begin position="191"/>
        <end position="209"/>
    </location>
</feature>
<feature type="transmembrane region" description="Helical" evidence="12">
    <location>
        <begin position="280"/>
        <end position="305"/>
    </location>
</feature>
<reference evidence="13" key="1">
    <citation type="journal article" date="2021" name="Genome Biol. Evol.">
        <title>A High-Quality Reference Genome for a Parasitic Bivalve with Doubly Uniparental Inheritance (Bivalvia: Unionida).</title>
        <authorList>
            <person name="Smith C.H."/>
        </authorList>
    </citation>
    <scope>NUCLEOTIDE SEQUENCE</scope>
    <source>
        <strain evidence="13">CHS0354</strain>
    </source>
</reference>
<keyword evidence="3" id="KW-0813">Transport</keyword>